<dbReference type="RefSeq" id="XP_021822584.1">
    <property type="nucleotide sequence ID" value="XM_021966892.1"/>
</dbReference>
<accession>A0A6P5T604</accession>
<evidence type="ECO:0000313" key="4">
    <source>
        <dbReference type="Proteomes" id="UP000515124"/>
    </source>
</evidence>
<dbReference type="Gene3D" id="2.60.210.10">
    <property type="entry name" value="Apoptosis, Tumor Necrosis Factor Receptor Associated Protein 2, Chain A"/>
    <property type="match status" value="1"/>
</dbReference>
<dbReference type="SUPFAM" id="SSF49599">
    <property type="entry name" value="TRAF domain-like"/>
    <property type="match status" value="1"/>
</dbReference>
<name>A0A6P5T604_PRUAV</name>
<keyword evidence="1 2" id="KW-0175">Coiled coil</keyword>
<dbReference type="InterPro" id="IPR008974">
    <property type="entry name" value="TRAF-like"/>
</dbReference>
<feature type="domain" description="MATH" evidence="3">
    <location>
        <begin position="33"/>
        <end position="167"/>
    </location>
</feature>
<dbReference type="AlphaFoldDB" id="A0A6P5T604"/>
<sequence>MSLSENSLSLSDQKIAIGSRMKNTKVENDLFLTGSFTWRIEGFSKLNNDNMYYSDVFVIGGLKWQILLHPKVHASLAETESFSLYLGVADVSTLPPGWATCAHFRLTMVNQLDTKKSISKPAKGTVRLGFKKGSSEWGFRSFMPCSELYDCSAGYLVNDICIVEAKVDIPIKSQDHGSGISATIKSSIKKEQKWLEPSNVNSVQVPDSLVAPKTPCSELVPALQDTPGSGKALTVNPTNDSPVEPSLNKVPMEVPTDLPGEHVDFKGFGRIERVFLPLLEEVCSWHPSLIQCQLKSSNLFANSAFNALGRVLYFLKTTKVKDMTQESCERLQLFWEELETFRFDLGWLEPRVQYALGVKRLVQRAGRRKRLREDVDDLENEIKRRKHNVVVLEAEVQRQRATLAVAEVDLQVAKVDLAKVEEDFNGIDMDSEMGYERP</sequence>
<dbReference type="PROSITE" id="PS50144">
    <property type="entry name" value="MATH"/>
    <property type="match status" value="1"/>
</dbReference>
<dbReference type="CDD" id="cd00121">
    <property type="entry name" value="MATH"/>
    <property type="match status" value="1"/>
</dbReference>
<evidence type="ECO:0000259" key="3">
    <source>
        <dbReference type="PROSITE" id="PS50144"/>
    </source>
</evidence>
<dbReference type="SMART" id="SM00061">
    <property type="entry name" value="MATH"/>
    <property type="match status" value="1"/>
</dbReference>
<dbReference type="KEGG" id="pavi:110763998"/>
<dbReference type="GeneID" id="110763998"/>
<keyword evidence="4" id="KW-1185">Reference proteome</keyword>
<proteinExistence type="predicted"/>
<organism evidence="4 5">
    <name type="scientific">Prunus avium</name>
    <name type="common">Cherry</name>
    <name type="synonym">Cerasus avium</name>
    <dbReference type="NCBI Taxonomy" id="42229"/>
    <lineage>
        <taxon>Eukaryota</taxon>
        <taxon>Viridiplantae</taxon>
        <taxon>Streptophyta</taxon>
        <taxon>Embryophyta</taxon>
        <taxon>Tracheophyta</taxon>
        <taxon>Spermatophyta</taxon>
        <taxon>Magnoliopsida</taxon>
        <taxon>eudicotyledons</taxon>
        <taxon>Gunneridae</taxon>
        <taxon>Pentapetalae</taxon>
        <taxon>rosids</taxon>
        <taxon>fabids</taxon>
        <taxon>Rosales</taxon>
        <taxon>Rosaceae</taxon>
        <taxon>Amygdaloideae</taxon>
        <taxon>Amygdaleae</taxon>
        <taxon>Prunus</taxon>
    </lineage>
</organism>
<evidence type="ECO:0000313" key="5">
    <source>
        <dbReference type="RefSeq" id="XP_021822584.1"/>
    </source>
</evidence>
<feature type="coiled-coil region" evidence="2">
    <location>
        <begin position="361"/>
        <end position="423"/>
    </location>
</feature>
<evidence type="ECO:0000256" key="1">
    <source>
        <dbReference type="ARBA" id="ARBA00023054"/>
    </source>
</evidence>
<evidence type="ECO:0000256" key="2">
    <source>
        <dbReference type="SAM" id="Coils"/>
    </source>
</evidence>
<protein>
    <submittedName>
        <fullName evidence="5">MATH domain and coiled-coil domain-containing protein At3g58270-like isoform X1</fullName>
    </submittedName>
</protein>
<dbReference type="InterPro" id="IPR050804">
    <property type="entry name" value="MCC"/>
</dbReference>
<dbReference type="Pfam" id="PF22486">
    <property type="entry name" value="MATH_2"/>
    <property type="match status" value="1"/>
</dbReference>
<gene>
    <name evidence="5" type="primary">LOC110763998</name>
</gene>
<dbReference type="PANTHER" id="PTHR46236">
    <property type="entry name" value="TRAF-LIKE SUPERFAMILY PROTEIN"/>
    <property type="match status" value="1"/>
</dbReference>
<dbReference type="Proteomes" id="UP000515124">
    <property type="component" value="Unplaced"/>
</dbReference>
<reference evidence="5" key="1">
    <citation type="submission" date="2025-08" db="UniProtKB">
        <authorList>
            <consortium name="RefSeq"/>
        </authorList>
    </citation>
    <scope>IDENTIFICATION</scope>
</reference>
<dbReference type="PANTHER" id="PTHR46236:SF35">
    <property type="entry name" value="MATH DOMAIN-CONTAINING PROTEIN"/>
    <property type="match status" value="1"/>
</dbReference>
<dbReference type="InterPro" id="IPR002083">
    <property type="entry name" value="MATH/TRAF_dom"/>
</dbReference>